<reference evidence="1 2" key="1">
    <citation type="submission" date="2022-09" db="EMBL/GenBank/DDBJ databases">
        <authorList>
            <person name="Palmer J.M."/>
        </authorList>
    </citation>
    <scope>NUCLEOTIDE SEQUENCE [LARGE SCALE GENOMIC DNA]</scope>
    <source>
        <strain evidence="1 2">DSM 7382</strain>
    </source>
</reference>
<accession>A0AAW0G0J3</accession>
<evidence type="ECO:0000313" key="2">
    <source>
        <dbReference type="Proteomes" id="UP001385951"/>
    </source>
</evidence>
<evidence type="ECO:0000313" key="1">
    <source>
        <dbReference type="EMBL" id="KAK7683082.1"/>
    </source>
</evidence>
<sequence length="71" mass="8124">MPQIQSADRLPQPTIQEFHSNLISFEPFSAIPWMYLIRVRAPFALATGNPWQWESHPHLPACGMACVMEKC</sequence>
<dbReference type="Proteomes" id="UP001385951">
    <property type="component" value="Unassembled WGS sequence"/>
</dbReference>
<organism evidence="1 2">
    <name type="scientific">Cerrena zonata</name>
    <dbReference type="NCBI Taxonomy" id="2478898"/>
    <lineage>
        <taxon>Eukaryota</taxon>
        <taxon>Fungi</taxon>
        <taxon>Dikarya</taxon>
        <taxon>Basidiomycota</taxon>
        <taxon>Agaricomycotina</taxon>
        <taxon>Agaricomycetes</taxon>
        <taxon>Polyporales</taxon>
        <taxon>Cerrenaceae</taxon>
        <taxon>Cerrena</taxon>
    </lineage>
</organism>
<name>A0AAW0G0J3_9APHY</name>
<proteinExistence type="predicted"/>
<dbReference type="AlphaFoldDB" id="A0AAW0G0J3"/>
<protein>
    <submittedName>
        <fullName evidence="1">Uncharacterized protein</fullName>
    </submittedName>
</protein>
<dbReference type="EMBL" id="JASBNA010000032">
    <property type="protein sequence ID" value="KAK7683082.1"/>
    <property type="molecule type" value="Genomic_DNA"/>
</dbReference>
<keyword evidence="2" id="KW-1185">Reference proteome</keyword>
<comment type="caution">
    <text evidence="1">The sequence shown here is derived from an EMBL/GenBank/DDBJ whole genome shotgun (WGS) entry which is preliminary data.</text>
</comment>
<gene>
    <name evidence="1" type="ORF">QCA50_013755</name>
</gene>